<feature type="domain" description="N-acetyltransferase" evidence="2">
    <location>
        <begin position="99"/>
        <end position="266"/>
    </location>
</feature>
<sequence length="338" mass="35565">MELRDHYGLALAVIEPAELDRRPWAQVRERIDVVRLPEPPAGLAGELAARGFVVKPSAVTWLAELGADEAAFLGLLERADRQSIRRAQRRAAAAGLREVVADPVTPELLDRFLVLYAARVARMRFGVPFALDYRDTVLNGPDKFFGVFAVAGDGDGGGGADGTDVVGGVLVLERPDIRTAVLRFSAVSAGWRRRSLPRALYTAALRIAREKGYEYATLGDEPNLSGHLTKPGLFVFKAGLGFRPVPAQDFTDPAGTDEADLVLRLGALSDPTLMLGYPASAPGGEHTGAGGTGGGSSPPAAAGGPRQLAVNLVCESPVNTALYAAPSLAPTVLRRPGG</sequence>
<dbReference type="RefSeq" id="WP_344287515.1">
    <property type="nucleotide sequence ID" value="NZ_BAAAPF010000006.1"/>
</dbReference>
<name>A0ABN2XC20_9ACTN</name>
<evidence type="ECO:0000259" key="2">
    <source>
        <dbReference type="PROSITE" id="PS51186"/>
    </source>
</evidence>
<feature type="compositionally biased region" description="Gly residues" evidence="1">
    <location>
        <begin position="285"/>
        <end position="296"/>
    </location>
</feature>
<dbReference type="SUPFAM" id="SSF55729">
    <property type="entry name" value="Acyl-CoA N-acyltransferases (Nat)"/>
    <property type="match status" value="1"/>
</dbReference>
<proteinExistence type="predicted"/>
<comment type="caution">
    <text evidence="3">The sequence shown here is derived from an EMBL/GenBank/DDBJ whole genome shotgun (WGS) entry which is preliminary data.</text>
</comment>
<feature type="region of interest" description="Disordered" evidence="1">
    <location>
        <begin position="277"/>
        <end position="304"/>
    </location>
</feature>
<dbReference type="Gene3D" id="3.40.630.30">
    <property type="match status" value="1"/>
</dbReference>
<dbReference type="InterPro" id="IPR016181">
    <property type="entry name" value="Acyl_CoA_acyltransferase"/>
</dbReference>
<keyword evidence="4" id="KW-1185">Reference proteome</keyword>
<dbReference type="Pfam" id="PF00583">
    <property type="entry name" value="Acetyltransf_1"/>
    <property type="match status" value="1"/>
</dbReference>
<evidence type="ECO:0000313" key="3">
    <source>
        <dbReference type="EMBL" id="GAA2109394.1"/>
    </source>
</evidence>
<accession>A0ABN2XC20</accession>
<dbReference type="PROSITE" id="PS51186">
    <property type="entry name" value="GNAT"/>
    <property type="match status" value="1"/>
</dbReference>
<reference evidence="3 4" key="1">
    <citation type="journal article" date="2019" name="Int. J. Syst. Evol. Microbiol.">
        <title>The Global Catalogue of Microorganisms (GCM) 10K type strain sequencing project: providing services to taxonomists for standard genome sequencing and annotation.</title>
        <authorList>
            <consortium name="The Broad Institute Genomics Platform"/>
            <consortium name="The Broad Institute Genome Sequencing Center for Infectious Disease"/>
            <person name="Wu L."/>
            <person name="Ma J."/>
        </authorList>
    </citation>
    <scope>NUCLEOTIDE SEQUENCE [LARGE SCALE GENOMIC DNA]</scope>
    <source>
        <strain evidence="3 4">JCM 15481</strain>
    </source>
</reference>
<dbReference type="EMBL" id="BAAAPF010000006">
    <property type="protein sequence ID" value="GAA2109394.1"/>
    <property type="molecule type" value="Genomic_DNA"/>
</dbReference>
<evidence type="ECO:0000256" key="1">
    <source>
        <dbReference type="SAM" id="MobiDB-lite"/>
    </source>
</evidence>
<dbReference type="Proteomes" id="UP001500443">
    <property type="component" value="Unassembled WGS sequence"/>
</dbReference>
<organism evidence="3 4">
    <name type="scientific">Streptomyces synnematoformans</name>
    <dbReference type="NCBI Taxonomy" id="415721"/>
    <lineage>
        <taxon>Bacteria</taxon>
        <taxon>Bacillati</taxon>
        <taxon>Actinomycetota</taxon>
        <taxon>Actinomycetes</taxon>
        <taxon>Kitasatosporales</taxon>
        <taxon>Streptomycetaceae</taxon>
        <taxon>Streptomyces</taxon>
    </lineage>
</organism>
<gene>
    <name evidence="3" type="ORF">GCM10009802_05720</name>
</gene>
<protein>
    <recommendedName>
        <fullName evidence="2">N-acetyltransferase domain-containing protein</fullName>
    </recommendedName>
</protein>
<dbReference type="InterPro" id="IPR000182">
    <property type="entry name" value="GNAT_dom"/>
</dbReference>
<evidence type="ECO:0000313" key="4">
    <source>
        <dbReference type="Proteomes" id="UP001500443"/>
    </source>
</evidence>